<accession>A0A853EU26</accession>
<gene>
    <name evidence="2" type="ORF">HZZ10_11325</name>
</gene>
<protein>
    <submittedName>
        <fullName evidence="2">Peptidoglycan-binding protein</fullName>
    </submittedName>
</protein>
<organism evidence="2 3">
    <name type="scientific">Sanguibacter inulinus</name>
    <dbReference type="NCBI Taxonomy" id="60922"/>
    <lineage>
        <taxon>Bacteria</taxon>
        <taxon>Bacillati</taxon>
        <taxon>Actinomycetota</taxon>
        <taxon>Actinomycetes</taxon>
        <taxon>Micrococcales</taxon>
        <taxon>Sanguibacteraceae</taxon>
        <taxon>Sanguibacter</taxon>
    </lineage>
</organism>
<evidence type="ECO:0000313" key="3">
    <source>
        <dbReference type="Proteomes" id="UP000561011"/>
    </source>
</evidence>
<dbReference type="EMBL" id="JACBYE010000026">
    <property type="protein sequence ID" value="NYS94105.1"/>
    <property type="molecule type" value="Genomic_DNA"/>
</dbReference>
<keyword evidence="3" id="KW-1185">Reference proteome</keyword>
<dbReference type="AlphaFoldDB" id="A0A853EU26"/>
<dbReference type="InterPro" id="IPR036365">
    <property type="entry name" value="PGBD-like_sf"/>
</dbReference>
<comment type="caution">
    <text evidence="2">The sequence shown here is derived from an EMBL/GenBank/DDBJ whole genome shotgun (WGS) entry which is preliminary data.</text>
</comment>
<dbReference type="Pfam" id="PF01471">
    <property type="entry name" value="PG_binding_1"/>
    <property type="match status" value="1"/>
</dbReference>
<dbReference type="Proteomes" id="UP000561011">
    <property type="component" value="Unassembled WGS sequence"/>
</dbReference>
<feature type="domain" description="Peptidoglycan binding-like" evidence="1">
    <location>
        <begin position="140"/>
        <end position="193"/>
    </location>
</feature>
<dbReference type="Gene3D" id="1.10.101.10">
    <property type="entry name" value="PGBD-like superfamily/PGBD"/>
    <property type="match status" value="1"/>
</dbReference>
<proteinExistence type="predicted"/>
<dbReference type="RefSeq" id="WP_179913579.1">
    <property type="nucleotide sequence ID" value="NZ_JACBYE010000026.1"/>
</dbReference>
<dbReference type="SUPFAM" id="SSF47090">
    <property type="entry name" value="PGBD-like"/>
    <property type="match status" value="1"/>
</dbReference>
<reference evidence="2 3" key="1">
    <citation type="submission" date="2020-07" db="EMBL/GenBank/DDBJ databases">
        <title>MOT database genomes.</title>
        <authorList>
            <person name="Joseph S."/>
            <person name="Aduse-Opoku J."/>
            <person name="Hashim A."/>
            <person name="Wade W."/>
            <person name="Curtis M."/>
        </authorList>
    </citation>
    <scope>NUCLEOTIDE SEQUENCE [LARGE SCALE GENOMIC DNA]</scope>
    <source>
        <strain evidence="2 3">DSM 100099</strain>
    </source>
</reference>
<name>A0A853EU26_9MICO</name>
<dbReference type="InterPro" id="IPR036366">
    <property type="entry name" value="PGBDSf"/>
</dbReference>
<evidence type="ECO:0000259" key="1">
    <source>
        <dbReference type="Pfam" id="PF01471"/>
    </source>
</evidence>
<evidence type="ECO:0000313" key="2">
    <source>
        <dbReference type="EMBL" id="NYS94105.1"/>
    </source>
</evidence>
<sequence>MALSRQLTPTPVLLDFLAWAARSGYSVREHPAYGGVTPGVHRPGSWHADGLAADLNHGSNGSAERARLLIALGEAEQRGLAITFARDGTAGSASSHQNHLHVDVGEWSNLGRGLVRHTPPTRSSAAAAARPAAPGGMVLRSVQARLNRDYPAYARLVVDGVDGPATRTAVAEFQRRSGLVPDGVAGPLTRARLGLG</sequence>
<dbReference type="InterPro" id="IPR002477">
    <property type="entry name" value="Peptidoglycan-bd-like"/>
</dbReference>